<protein>
    <recommendedName>
        <fullName evidence="3">RING-type E3 ubiquitin transferase</fullName>
        <ecNumber evidence="3">2.3.2.27</ecNumber>
    </recommendedName>
</protein>
<evidence type="ECO:0000256" key="6">
    <source>
        <dbReference type="ARBA" id="ARBA00022771"/>
    </source>
</evidence>
<evidence type="ECO:0000256" key="4">
    <source>
        <dbReference type="ARBA" id="ARBA00022679"/>
    </source>
</evidence>
<sequence>MKWQRGAVGSMSETFEFHRDSTSSNATMDQQIFWNNVRNTAENQVPEYILSPSDINSVYVNSINHEWQNLSGWSLGEPSSSNTANEINNDEQKRELGWSSPINAGALSSPRVEERRLEPTNALSLDNVNTGPIYMCSSNSHLISQNLNSNSDIADNGSDNSQQRDRPNLPKSSGSVNEHIPPSIGSGAGSFLIPQGNNDFLAEDTDGRSGCSLGTSRVCCKRKAVERNAGQSSDGGSSSYIQQGDGSAWHPFPTQDNAQSSLSMTISVEQLNARLGLGMGDGASESVPDSYVAGISDSLHKNFRLRINPSNPQNSTPPTAFIAGNVIRHSGASTSSTSQRFHPVDSSMYLRAALPIDNMIPPSQPPVTHAPALPRNRQSYRWSGGSSSRNILSSNSIICPDRDNLPQDGASSGSMSRNAVEHPVFAPATDLGNLAQHPAISGSSSSIANLSIPGNVASSSPTAFISATNPSSASTWASYPNLPQHPRRLPGYVRRSLFPPASEATGGPSNNLSVLRPGPFTSEPRVLSTGAHPRSALRLERRGGNSEFGIPHSLRDLAVTGEGSSRVVSELRNVLGRMRRGGNLQFEDVMILDQSVFSRMANIHDRHQDMRLDVDNMSYEELLALEERIGNVSTGLSEDTILKLLKQKKYVAETGPQLDADPCCVCQENYGDGDDTGRLDCGHDFHSNCIKQWLMHKNLCPICKTTGLAT</sequence>
<dbReference type="PANTHER" id="PTHR22937">
    <property type="entry name" value="E3 UBIQUITIN-PROTEIN LIGASE RNF165"/>
    <property type="match status" value="1"/>
</dbReference>
<dbReference type="FunFam" id="3.30.40.10:FF:000309">
    <property type="entry name" value="E3 ubiquitin-protein ligase MBR2"/>
    <property type="match status" value="1"/>
</dbReference>
<keyword evidence="6 9" id="KW-0863">Zinc-finger</keyword>
<dbReference type="Proteomes" id="UP000447434">
    <property type="component" value="Chromosome 8"/>
</dbReference>
<dbReference type="GO" id="GO:0043161">
    <property type="term" value="P:proteasome-mediated ubiquitin-dependent protein catabolic process"/>
    <property type="evidence" value="ECO:0007669"/>
    <property type="project" value="UniProtKB-ARBA"/>
</dbReference>
<evidence type="ECO:0000256" key="2">
    <source>
        <dbReference type="ARBA" id="ARBA00004906"/>
    </source>
</evidence>
<dbReference type="GO" id="GO:0008270">
    <property type="term" value="F:zinc ion binding"/>
    <property type="evidence" value="ECO:0007669"/>
    <property type="project" value="UniProtKB-KW"/>
</dbReference>
<evidence type="ECO:0000256" key="5">
    <source>
        <dbReference type="ARBA" id="ARBA00022723"/>
    </source>
</evidence>
<reference evidence="13" key="1">
    <citation type="journal article" date="2020" name="Nat. Commun.">
        <title>Genome sequence of the cluster root forming white lupin.</title>
        <authorList>
            <person name="Hufnagel B."/>
            <person name="Marques A."/>
            <person name="Soriano A."/>
            <person name="Marques L."/>
            <person name="Divol F."/>
            <person name="Doumas P."/>
            <person name="Sallet E."/>
            <person name="Mancinotti D."/>
            <person name="Carrere S."/>
            <person name="Marande W."/>
            <person name="Arribat S."/>
            <person name="Keller J."/>
            <person name="Huneau C."/>
            <person name="Blein T."/>
            <person name="Aime D."/>
            <person name="Laguerre M."/>
            <person name="Taylor J."/>
            <person name="Schubert V."/>
            <person name="Nelson M."/>
            <person name="Geu-Flores F."/>
            <person name="Crespi M."/>
            <person name="Gallardo-Guerrero K."/>
            <person name="Delaux P.-M."/>
            <person name="Salse J."/>
            <person name="Berges H."/>
            <person name="Guyot R."/>
            <person name="Gouzy J."/>
            <person name="Peret B."/>
        </authorList>
    </citation>
    <scope>NUCLEOTIDE SEQUENCE [LARGE SCALE GENOMIC DNA]</scope>
    <source>
        <strain evidence="13">cv. Amiga</strain>
    </source>
</reference>
<dbReference type="InterPro" id="IPR045191">
    <property type="entry name" value="MBR1/2-like"/>
</dbReference>
<comment type="catalytic activity">
    <reaction evidence="1">
        <text>S-ubiquitinyl-[E2 ubiquitin-conjugating enzyme]-L-cysteine + [acceptor protein]-L-lysine = [E2 ubiquitin-conjugating enzyme]-L-cysteine + N(6)-ubiquitinyl-[acceptor protein]-L-lysine.</text>
        <dbReference type="EC" id="2.3.2.27"/>
    </reaction>
</comment>
<comment type="pathway">
    <text evidence="2">Protein modification; protein ubiquitination.</text>
</comment>
<dbReference type="InterPro" id="IPR013083">
    <property type="entry name" value="Znf_RING/FYVE/PHD"/>
</dbReference>
<dbReference type="GO" id="GO:0010228">
    <property type="term" value="P:vegetative to reproductive phase transition of meristem"/>
    <property type="evidence" value="ECO:0007669"/>
    <property type="project" value="UniProtKB-ARBA"/>
</dbReference>
<dbReference type="SMART" id="SM00184">
    <property type="entry name" value="RING"/>
    <property type="match status" value="1"/>
</dbReference>
<evidence type="ECO:0000256" key="9">
    <source>
        <dbReference type="PROSITE-ProRule" id="PRU00175"/>
    </source>
</evidence>
<dbReference type="OrthoDB" id="8062037at2759"/>
<keyword evidence="13" id="KW-1185">Reference proteome</keyword>
<feature type="region of interest" description="Disordered" evidence="10">
    <location>
        <begin position="147"/>
        <end position="191"/>
    </location>
</feature>
<feature type="region of interest" description="Disordered" evidence="10">
    <location>
        <begin position="91"/>
        <end position="115"/>
    </location>
</feature>
<keyword evidence="8" id="KW-0862">Zinc</keyword>
<organism evidence="12 13">
    <name type="scientific">Lupinus albus</name>
    <name type="common">White lupine</name>
    <name type="synonym">Lupinus termis</name>
    <dbReference type="NCBI Taxonomy" id="3870"/>
    <lineage>
        <taxon>Eukaryota</taxon>
        <taxon>Viridiplantae</taxon>
        <taxon>Streptophyta</taxon>
        <taxon>Embryophyta</taxon>
        <taxon>Tracheophyta</taxon>
        <taxon>Spermatophyta</taxon>
        <taxon>Magnoliopsida</taxon>
        <taxon>eudicotyledons</taxon>
        <taxon>Gunneridae</taxon>
        <taxon>Pentapetalae</taxon>
        <taxon>rosids</taxon>
        <taxon>fabids</taxon>
        <taxon>Fabales</taxon>
        <taxon>Fabaceae</taxon>
        <taxon>Papilionoideae</taxon>
        <taxon>50 kb inversion clade</taxon>
        <taxon>genistoids sensu lato</taxon>
        <taxon>core genistoids</taxon>
        <taxon>Genisteae</taxon>
        <taxon>Lupinus</taxon>
    </lineage>
</organism>
<feature type="compositionally biased region" description="Low complexity" evidence="10">
    <location>
        <begin position="383"/>
        <end position="398"/>
    </location>
</feature>
<evidence type="ECO:0000256" key="8">
    <source>
        <dbReference type="ARBA" id="ARBA00022833"/>
    </source>
</evidence>
<proteinExistence type="predicted"/>
<dbReference type="Pfam" id="PF13639">
    <property type="entry name" value="zf-RING_2"/>
    <property type="match status" value="1"/>
</dbReference>
<dbReference type="EC" id="2.3.2.27" evidence="3"/>
<evidence type="ECO:0000313" key="13">
    <source>
        <dbReference type="Proteomes" id="UP000447434"/>
    </source>
</evidence>
<dbReference type="AlphaFoldDB" id="A0A6A4Q657"/>
<dbReference type="PANTHER" id="PTHR22937:SF224">
    <property type="entry name" value="E3 UBIQUITIN-PROTEIN LIGASE MBR1-RELATED"/>
    <property type="match status" value="1"/>
</dbReference>
<keyword evidence="5" id="KW-0479">Metal-binding</keyword>
<evidence type="ECO:0000256" key="1">
    <source>
        <dbReference type="ARBA" id="ARBA00000900"/>
    </source>
</evidence>
<keyword evidence="7" id="KW-0833">Ubl conjugation pathway</keyword>
<dbReference type="EMBL" id="WOCE01000008">
    <property type="protein sequence ID" value="KAE9609358.1"/>
    <property type="molecule type" value="Genomic_DNA"/>
</dbReference>
<feature type="region of interest" description="Disordered" evidence="10">
    <location>
        <begin position="364"/>
        <end position="416"/>
    </location>
</feature>
<evidence type="ECO:0000256" key="7">
    <source>
        <dbReference type="ARBA" id="ARBA00022786"/>
    </source>
</evidence>
<feature type="compositionally biased region" description="Polar residues" evidence="10">
    <location>
        <begin position="229"/>
        <end position="245"/>
    </location>
</feature>
<dbReference type="SUPFAM" id="SSF57850">
    <property type="entry name" value="RING/U-box"/>
    <property type="match status" value="1"/>
</dbReference>
<dbReference type="GO" id="GO:0061630">
    <property type="term" value="F:ubiquitin protein ligase activity"/>
    <property type="evidence" value="ECO:0007669"/>
    <property type="project" value="UniProtKB-EC"/>
</dbReference>
<feature type="region of interest" description="Disordered" evidence="10">
    <location>
        <begin position="497"/>
        <end position="516"/>
    </location>
</feature>
<evidence type="ECO:0000259" key="11">
    <source>
        <dbReference type="PROSITE" id="PS50089"/>
    </source>
</evidence>
<evidence type="ECO:0000256" key="3">
    <source>
        <dbReference type="ARBA" id="ARBA00012483"/>
    </source>
</evidence>
<comment type="caution">
    <text evidence="12">The sequence shown here is derived from an EMBL/GenBank/DDBJ whole genome shotgun (WGS) entry which is preliminary data.</text>
</comment>
<feature type="domain" description="RING-type" evidence="11">
    <location>
        <begin position="663"/>
        <end position="704"/>
    </location>
</feature>
<accession>A0A6A4Q657</accession>
<evidence type="ECO:0000313" key="12">
    <source>
        <dbReference type="EMBL" id="KAE9609358.1"/>
    </source>
</evidence>
<evidence type="ECO:0000256" key="10">
    <source>
        <dbReference type="SAM" id="MobiDB-lite"/>
    </source>
</evidence>
<feature type="compositionally biased region" description="Polar residues" evidence="10">
    <location>
        <begin position="147"/>
        <end position="161"/>
    </location>
</feature>
<dbReference type="PROSITE" id="PS50089">
    <property type="entry name" value="ZF_RING_2"/>
    <property type="match status" value="1"/>
</dbReference>
<feature type="region of interest" description="Disordered" evidence="10">
    <location>
        <begin position="226"/>
        <end position="258"/>
    </location>
</feature>
<name>A0A6A4Q657_LUPAL</name>
<keyword evidence="4" id="KW-0808">Transferase</keyword>
<dbReference type="InterPro" id="IPR001841">
    <property type="entry name" value="Znf_RING"/>
</dbReference>
<gene>
    <name evidence="12" type="ORF">Lalb_Chr08g0245361</name>
</gene>
<dbReference type="Gene3D" id="3.30.40.10">
    <property type="entry name" value="Zinc/RING finger domain, C3HC4 (zinc finger)"/>
    <property type="match status" value="1"/>
</dbReference>